<gene>
    <name evidence="1" type="ORF">MSAN_01525000</name>
</gene>
<dbReference type="AlphaFoldDB" id="A0A8H7CWR4"/>
<reference evidence="1" key="1">
    <citation type="submission" date="2020-05" db="EMBL/GenBank/DDBJ databases">
        <title>Mycena genomes resolve the evolution of fungal bioluminescence.</title>
        <authorList>
            <person name="Tsai I.J."/>
        </authorList>
    </citation>
    <scope>NUCLEOTIDE SEQUENCE</scope>
    <source>
        <strain evidence="1">160909Yilan</strain>
    </source>
</reference>
<protein>
    <recommendedName>
        <fullName evidence="3">Protein kinase domain-containing protein</fullName>
    </recommendedName>
</protein>
<dbReference type="Proteomes" id="UP000623467">
    <property type="component" value="Unassembled WGS sequence"/>
</dbReference>
<sequence>MDLQLHPPEFVTVPTTNDAEIASYANAFFPHAAGFTIHGGVFTSNVTNNLATPASTQPFDFRTIRFGDINLMKEMRLNHRFNVVDRQNRRAGVRRIYTAKIRREPELVTVAIYEGNGHEEKWQQHVAQYESIRHPNILQLYGLVQTRTLRAMIFHDELIPYAQFLHRFQHSPILTAYIIGYCSMEWVEAMHYISSVSTDAVKDFLDFSHGHQTLWIRRTTGELCVDLVQEPEMNAEPPWWSYAAQIHLEDVSLDDPNAETAIISSVDEYDYHEICYSPPIAQFRTFGVSTHLMVRRGAMIFRVDSQHGTLLSITEPLDVGRKQKLRWEHHGGIGEVLPSSWIRYHSGQALPSCYLTLSTSRSRAQKSWLAQANYILSQCRQLSDLEAADYVCVDSMGFSLRCVPNTNNPDVPEGYLFVCPPEHFQTGRSMFRWPQCPAYWSLDASGTVRLSAEEARILGFPTLHLESVLLGQSWDNVVYEGLRRFHHGKGFNPDSQEAAIQLGYPLYELATCCMNCDAVVPLPYHDVESLTGEECDFSDVARCQELGHYL</sequence>
<dbReference type="EMBL" id="JACAZH010000012">
    <property type="protein sequence ID" value="KAF7353364.1"/>
    <property type="molecule type" value="Genomic_DNA"/>
</dbReference>
<proteinExistence type="predicted"/>
<organism evidence="1 2">
    <name type="scientific">Mycena sanguinolenta</name>
    <dbReference type="NCBI Taxonomy" id="230812"/>
    <lineage>
        <taxon>Eukaryota</taxon>
        <taxon>Fungi</taxon>
        <taxon>Dikarya</taxon>
        <taxon>Basidiomycota</taxon>
        <taxon>Agaricomycotina</taxon>
        <taxon>Agaricomycetes</taxon>
        <taxon>Agaricomycetidae</taxon>
        <taxon>Agaricales</taxon>
        <taxon>Marasmiineae</taxon>
        <taxon>Mycenaceae</taxon>
        <taxon>Mycena</taxon>
    </lineage>
</organism>
<dbReference type="OrthoDB" id="3044242at2759"/>
<accession>A0A8H7CWR4</accession>
<comment type="caution">
    <text evidence="1">The sequence shown here is derived from an EMBL/GenBank/DDBJ whole genome shotgun (WGS) entry which is preliminary data.</text>
</comment>
<name>A0A8H7CWR4_9AGAR</name>
<evidence type="ECO:0008006" key="3">
    <source>
        <dbReference type="Google" id="ProtNLM"/>
    </source>
</evidence>
<keyword evidence="2" id="KW-1185">Reference proteome</keyword>
<evidence type="ECO:0000313" key="1">
    <source>
        <dbReference type="EMBL" id="KAF7353364.1"/>
    </source>
</evidence>
<evidence type="ECO:0000313" key="2">
    <source>
        <dbReference type="Proteomes" id="UP000623467"/>
    </source>
</evidence>